<organism evidence="1 2">
    <name type="scientific">Pseudomonas fluorescens</name>
    <dbReference type="NCBI Taxonomy" id="294"/>
    <lineage>
        <taxon>Bacteria</taxon>
        <taxon>Pseudomonadati</taxon>
        <taxon>Pseudomonadota</taxon>
        <taxon>Gammaproteobacteria</taxon>
        <taxon>Pseudomonadales</taxon>
        <taxon>Pseudomonadaceae</taxon>
        <taxon>Pseudomonas</taxon>
    </lineage>
</organism>
<protein>
    <submittedName>
        <fullName evidence="1">Uncharacterized protein</fullName>
    </submittedName>
</protein>
<evidence type="ECO:0000313" key="1">
    <source>
        <dbReference type="EMBL" id="VEF10828.1"/>
    </source>
</evidence>
<accession>A0A3S5E9I9</accession>
<dbReference type="EMBL" id="LR134318">
    <property type="protein sequence ID" value="VEF10828.1"/>
    <property type="molecule type" value="Genomic_DNA"/>
</dbReference>
<dbReference type="Proteomes" id="UP000281909">
    <property type="component" value="Chromosome"/>
</dbReference>
<gene>
    <name evidence="1" type="ORF">NCTC9428_02441</name>
</gene>
<evidence type="ECO:0000313" key="2">
    <source>
        <dbReference type="Proteomes" id="UP000281909"/>
    </source>
</evidence>
<sequence length="46" mass="5278">MVPLMFNVVSNVPHEQWDTLTLDQKVEVADAIFSFGRTVLPEIFRS</sequence>
<reference evidence="1 2" key="1">
    <citation type="submission" date="2018-12" db="EMBL/GenBank/DDBJ databases">
        <authorList>
            <consortium name="Pathogen Informatics"/>
        </authorList>
    </citation>
    <scope>NUCLEOTIDE SEQUENCE [LARGE SCALE GENOMIC DNA]</scope>
    <source>
        <strain evidence="1 2">NCTC9428</strain>
    </source>
</reference>
<name>A0A3S5E9I9_PSEFL</name>
<dbReference type="AlphaFoldDB" id="A0A3S5E9I9"/>
<proteinExistence type="predicted"/>